<accession>A0A4R3VJF3</accession>
<sequence>MTGNTSSSKPPKPPSLANDLIFKALFCRQRHLLADLINAVRQSMPPVSIVDILNPSILPEDISGKNIVLDILARDPDGTLFLIEMQLRHYLHWAERNTYYLARGLANQLQAGQDYRHLKPAVGISLLANDLFPDERDKACWHFSLRDSERPRIQLGQALQVHIIELSKAESLHGLPQELFAWIACLQHATDDTAMSQISHPPVKEALQHLETLISDRELRMLAERREQAIIDDIDALDYARTEGMRQGLEQGLEQGKAALLTQQLTRKFGPLPVEIQQRLRTALVSELDAWALNLLDATTLNDVFHTEP</sequence>
<feature type="domain" description="DUF4351" evidence="1">
    <location>
        <begin position="250"/>
        <end position="303"/>
    </location>
</feature>
<dbReference type="Proteomes" id="UP000294692">
    <property type="component" value="Unassembled WGS sequence"/>
</dbReference>
<dbReference type="Pfam" id="PF12784">
    <property type="entry name" value="PDDEXK_2"/>
    <property type="match status" value="1"/>
</dbReference>
<dbReference type="InterPro" id="IPR025587">
    <property type="entry name" value="DUF4351"/>
</dbReference>
<evidence type="ECO:0000259" key="1">
    <source>
        <dbReference type="Pfam" id="PF14261"/>
    </source>
</evidence>
<dbReference type="Pfam" id="PF14261">
    <property type="entry name" value="DUF4351"/>
    <property type="match status" value="1"/>
</dbReference>
<dbReference type="AlphaFoldDB" id="A0A4R3VJF3"/>
<evidence type="ECO:0000313" key="2">
    <source>
        <dbReference type="EMBL" id="TCV03135.1"/>
    </source>
</evidence>
<evidence type="ECO:0000313" key="3">
    <source>
        <dbReference type="Proteomes" id="UP000294692"/>
    </source>
</evidence>
<dbReference type="PANTHER" id="PTHR41317">
    <property type="entry name" value="PD-(D_E)XK NUCLEASE FAMILY TRANSPOSASE"/>
    <property type="match status" value="1"/>
</dbReference>
<dbReference type="RefSeq" id="WP_132473312.1">
    <property type="nucleotide sequence ID" value="NZ_JBHRVM010000001.1"/>
</dbReference>
<organism evidence="2 3">
    <name type="scientific">Paracandidimonas soli</name>
    <dbReference type="NCBI Taxonomy" id="1917182"/>
    <lineage>
        <taxon>Bacteria</taxon>
        <taxon>Pseudomonadati</taxon>
        <taxon>Pseudomonadota</taxon>
        <taxon>Betaproteobacteria</taxon>
        <taxon>Burkholderiales</taxon>
        <taxon>Alcaligenaceae</taxon>
        <taxon>Paracandidimonas</taxon>
    </lineage>
</organism>
<protein>
    <submittedName>
        <fullName evidence="2">Putative transposase/invertase (TIGR01784 family)</fullName>
    </submittedName>
</protein>
<keyword evidence="3" id="KW-1185">Reference proteome</keyword>
<gene>
    <name evidence="2" type="ORF">EV686_101598</name>
</gene>
<dbReference type="NCBIfam" id="TIGR01784">
    <property type="entry name" value="T_den_put_tspse"/>
    <property type="match status" value="1"/>
</dbReference>
<dbReference type="PANTHER" id="PTHR41317:SF1">
    <property type="entry name" value="PD-(D_E)XK NUCLEASE FAMILY TRANSPOSASE"/>
    <property type="match status" value="1"/>
</dbReference>
<name>A0A4R3VJF3_9BURK</name>
<reference evidence="2 3" key="1">
    <citation type="submission" date="2019-03" db="EMBL/GenBank/DDBJ databases">
        <title>Genomic Encyclopedia of Type Strains, Phase IV (KMG-IV): sequencing the most valuable type-strain genomes for metagenomic binning, comparative biology and taxonomic classification.</title>
        <authorList>
            <person name="Goeker M."/>
        </authorList>
    </citation>
    <scope>NUCLEOTIDE SEQUENCE [LARGE SCALE GENOMIC DNA]</scope>
    <source>
        <strain evidence="2 3">DSM 100048</strain>
    </source>
</reference>
<dbReference type="EMBL" id="SMBX01000001">
    <property type="protein sequence ID" value="TCV03135.1"/>
    <property type="molecule type" value="Genomic_DNA"/>
</dbReference>
<dbReference type="InterPro" id="IPR010106">
    <property type="entry name" value="RpnA"/>
</dbReference>
<comment type="caution">
    <text evidence="2">The sequence shown here is derived from an EMBL/GenBank/DDBJ whole genome shotgun (WGS) entry which is preliminary data.</text>
</comment>
<dbReference type="OrthoDB" id="8633154at2"/>
<proteinExistence type="predicted"/>